<comment type="caution">
    <text evidence="1">The sequence shown here is derived from an EMBL/GenBank/DDBJ whole genome shotgun (WGS) entry which is preliminary data.</text>
</comment>
<accession>A0ACC2X509</accession>
<protein>
    <submittedName>
        <fullName evidence="1">Uncharacterized protein</fullName>
    </submittedName>
</protein>
<organism evidence="1 2">
    <name type="scientific">Naganishia adeliensis</name>
    <dbReference type="NCBI Taxonomy" id="92952"/>
    <lineage>
        <taxon>Eukaryota</taxon>
        <taxon>Fungi</taxon>
        <taxon>Dikarya</taxon>
        <taxon>Basidiomycota</taxon>
        <taxon>Agaricomycotina</taxon>
        <taxon>Tremellomycetes</taxon>
        <taxon>Filobasidiales</taxon>
        <taxon>Filobasidiaceae</taxon>
        <taxon>Naganishia</taxon>
    </lineage>
</organism>
<proteinExistence type="predicted"/>
<evidence type="ECO:0000313" key="2">
    <source>
        <dbReference type="Proteomes" id="UP001230649"/>
    </source>
</evidence>
<gene>
    <name evidence="1" type="ORF">QFC20_000122</name>
</gene>
<sequence length="535" mass="59098">MAEQHATVSTAPVELAKEVPSAPATSSDSVPNLDSAAIEGTENDPNETPAERRERLHKVPFGSRFLTEQDDVFSHNAWDHVVPPPEWEDDAKKTLDMQRQAQVSKEMKWTYNANPAMYWHRFYNINKANFFKDRNWLRLEFQELLDCAKADAGPKTVVEIGCGAGNTVFPLLAKNENPHLVVHACDYAASAVEVVKSNPMYPLPPHGKGILHSSVWDVTKPPVASQSTLRSQQTAESSGAPKSEEGSIAGANESSLPEGVEPNSVDIAIMIFVLSALHPLEWQRAIANVYKMLKPGGMVFIRDYGRYDLAQLRIKKGRMLEENFYIRGDGTRVYFFEAAELSEMLTGSKTAFTPVEVDQPTVEVETEGETPLDSPMPKTPAGDETPPGSDPMPVEQMAEKLETLDMGTTETTRTTASGARHPLSTRFRPPGETVPEPRIEFHAHETPKLSGEDGQASTTSTAGVEGAPRMDPFGVDHAELGIPSQPLFKIDQMGVDRRMLVNRKKQLRMYRIWMQVKARKLAPEETTSSSTSEGS</sequence>
<dbReference type="Proteomes" id="UP001230649">
    <property type="component" value="Unassembled WGS sequence"/>
</dbReference>
<evidence type="ECO:0000313" key="1">
    <source>
        <dbReference type="EMBL" id="KAJ9117842.1"/>
    </source>
</evidence>
<name>A0ACC2X509_9TREE</name>
<reference evidence="1" key="1">
    <citation type="submission" date="2023-04" db="EMBL/GenBank/DDBJ databases">
        <title>Draft Genome sequencing of Naganishia species isolated from polar environments using Oxford Nanopore Technology.</title>
        <authorList>
            <person name="Leo P."/>
            <person name="Venkateswaran K."/>
        </authorList>
    </citation>
    <scope>NUCLEOTIDE SEQUENCE</scope>
    <source>
        <strain evidence="1">MNA-CCFEE 5262</strain>
    </source>
</reference>
<dbReference type="EMBL" id="JASBWS010000001">
    <property type="protein sequence ID" value="KAJ9117842.1"/>
    <property type="molecule type" value="Genomic_DNA"/>
</dbReference>
<keyword evidence="2" id="KW-1185">Reference proteome</keyword>